<organism evidence="2 3">
    <name type="scientific">Polarella glacialis</name>
    <name type="common">Dinoflagellate</name>
    <dbReference type="NCBI Taxonomy" id="89957"/>
    <lineage>
        <taxon>Eukaryota</taxon>
        <taxon>Sar</taxon>
        <taxon>Alveolata</taxon>
        <taxon>Dinophyceae</taxon>
        <taxon>Suessiales</taxon>
        <taxon>Suessiaceae</taxon>
        <taxon>Polarella</taxon>
    </lineage>
</organism>
<evidence type="ECO:0000256" key="1">
    <source>
        <dbReference type="SAM" id="MobiDB-lite"/>
    </source>
</evidence>
<protein>
    <submittedName>
        <fullName evidence="2">Uncharacterized protein</fullName>
    </submittedName>
</protein>
<proteinExistence type="predicted"/>
<accession>A0A813LXK4</accession>
<feature type="non-terminal residue" evidence="2">
    <location>
        <position position="1"/>
    </location>
</feature>
<feature type="compositionally biased region" description="Basic and acidic residues" evidence="1">
    <location>
        <begin position="54"/>
        <end position="65"/>
    </location>
</feature>
<evidence type="ECO:0000313" key="3">
    <source>
        <dbReference type="Proteomes" id="UP000626109"/>
    </source>
</evidence>
<dbReference type="AlphaFoldDB" id="A0A813LXK4"/>
<evidence type="ECO:0000313" key="2">
    <source>
        <dbReference type="EMBL" id="CAE8740892.1"/>
    </source>
</evidence>
<reference evidence="2" key="1">
    <citation type="submission" date="2021-02" db="EMBL/GenBank/DDBJ databases">
        <authorList>
            <person name="Dougan E. K."/>
            <person name="Rhodes N."/>
            <person name="Thang M."/>
            <person name="Chan C."/>
        </authorList>
    </citation>
    <scope>NUCLEOTIDE SEQUENCE</scope>
</reference>
<name>A0A813LXK4_POLGL</name>
<feature type="compositionally biased region" description="Acidic residues" evidence="1">
    <location>
        <begin position="1"/>
        <end position="12"/>
    </location>
</feature>
<feature type="region of interest" description="Disordered" evidence="1">
    <location>
        <begin position="1"/>
        <end position="104"/>
    </location>
</feature>
<gene>
    <name evidence="2" type="ORF">PGLA2088_LOCUS50213</name>
</gene>
<sequence length="170" mass="17593">AADGDADADADADCGGGFVLLGPAARKQFKRPRTAEPSEPKHPRSVATPVRAGHWNDEPVQDRQCRLQKGHQELSQGGEPDGEGDAQQREMMPMRTPRTTPQAADMAPAVRPDLLGLAAAATFVTAGVAPTAAAADPAPCWQGPSTSDLSGGGGQLLVCSAAELYRRGLA</sequence>
<dbReference type="Proteomes" id="UP000626109">
    <property type="component" value="Unassembled WGS sequence"/>
</dbReference>
<feature type="compositionally biased region" description="Basic and acidic residues" evidence="1">
    <location>
        <begin position="33"/>
        <end position="42"/>
    </location>
</feature>
<comment type="caution">
    <text evidence="2">The sequence shown here is derived from an EMBL/GenBank/DDBJ whole genome shotgun (WGS) entry which is preliminary data.</text>
</comment>
<dbReference type="EMBL" id="CAJNNW010037330">
    <property type="protein sequence ID" value="CAE8740892.1"/>
    <property type="molecule type" value="Genomic_DNA"/>
</dbReference>